<dbReference type="InterPro" id="IPR000432">
    <property type="entry name" value="DNA_mismatch_repair_MutS_C"/>
</dbReference>
<reference evidence="6 7" key="1">
    <citation type="submission" date="2021-04" db="EMBL/GenBank/DDBJ databases">
        <authorList>
            <person name="Ivanova A."/>
        </authorList>
    </citation>
    <scope>NUCLEOTIDE SEQUENCE [LARGE SCALE GENOMIC DNA]</scope>
    <source>
        <strain evidence="6 7">G18</strain>
    </source>
</reference>
<dbReference type="Proteomes" id="UP000676565">
    <property type="component" value="Unassembled WGS sequence"/>
</dbReference>
<keyword evidence="1" id="KW-0547">Nucleotide-binding</keyword>
<evidence type="ECO:0000313" key="7">
    <source>
        <dbReference type="Proteomes" id="UP000676565"/>
    </source>
</evidence>
<accession>A0ABS5BZC2</accession>
<dbReference type="Pfam" id="PF00488">
    <property type="entry name" value="MutS_V"/>
    <property type="match status" value="1"/>
</dbReference>
<comment type="caution">
    <text evidence="6">The sequence shown here is derived from an EMBL/GenBank/DDBJ whole genome shotgun (WGS) entry which is preliminary data.</text>
</comment>
<dbReference type="Gene3D" id="1.10.1420.10">
    <property type="match status" value="1"/>
</dbReference>
<evidence type="ECO:0000259" key="5">
    <source>
        <dbReference type="SMART" id="SM00534"/>
    </source>
</evidence>
<keyword evidence="4" id="KW-1133">Transmembrane helix</keyword>
<keyword evidence="2" id="KW-0067">ATP-binding</keyword>
<keyword evidence="4" id="KW-0812">Transmembrane</keyword>
<feature type="domain" description="DNA mismatch repair proteins mutS family" evidence="5">
    <location>
        <begin position="424"/>
        <end position="601"/>
    </location>
</feature>
<keyword evidence="7" id="KW-1185">Reference proteome</keyword>
<protein>
    <recommendedName>
        <fullName evidence="5">DNA mismatch repair proteins mutS family domain-containing protein</fullName>
    </recommendedName>
</protein>
<feature type="transmembrane region" description="Helical" evidence="4">
    <location>
        <begin position="39"/>
        <end position="57"/>
    </location>
</feature>
<name>A0ABS5BZC2_9BACT</name>
<evidence type="ECO:0000256" key="3">
    <source>
        <dbReference type="ARBA" id="ARBA00023125"/>
    </source>
</evidence>
<dbReference type="PANTHER" id="PTHR11361">
    <property type="entry name" value="DNA MISMATCH REPAIR PROTEIN MUTS FAMILY MEMBER"/>
    <property type="match status" value="1"/>
</dbReference>
<organism evidence="6 7">
    <name type="scientific">Gemmata palustris</name>
    <dbReference type="NCBI Taxonomy" id="2822762"/>
    <lineage>
        <taxon>Bacteria</taxon>
        <taxon>Pseudomonadati</taxon>
        <taxon>Planctomycetota</taxon>
        <taxon>Planctomycetia</taxon>
        <taxon>Gemmatales</taxon>
        <taxon>Gemmataceae</taxon>
        <taxon>Gemmata</taxon>
    </lineage>
</organism>
<dbReference type="InterPro" id="IPR045076">
    <property type="entry name" value="MutS"/>
</dbReference>
<dbReference type="InterPro" id="IPR036187">
    <property type="entry name" value="DNA_mismatch_repair_MutS_sf"/>
</dbReference>
<evidence type="ECO:0000256" key="1">
    <source>
        <dbReference type="ARBA" id="ARBA00022741"/>
    </source>
</evidence>
<dbReference type="SUPFAM" id="SSF52540">
    <property type="entry name" value="P-loop containing nucleoside triphosphate hydrolases"/>
    <property type="match status" value="1"/>
</dbReference>
<feature type="transmembrane region" description="Helical" evidence="4">
    <location>
        <begin position="63"/>
        <end position="81"/>
    </location>
</feature>
<evidence type="ECO:0000313" key="6">
    <source>
        <dbReference type="EMBL" id="MBP3958595.1"/>
    </source>
</evidence>
<keyword evidence="4" id="KW-0472">Membrane</keyword>
<feature type="transmembrane region" description="Helical" evidence="4">
    <location>
        <begin position="216"/>
        <end position="234"/>
    </location>
</feature>
<dbReference type="RefSeq" id="WP_210658723.1">
    <property type="nucleotide sequence ID" value="NZ_JAGKQQ010000001.1"/>
</dbReference>
<dbReference type="InterPro" id="IPR027417">
    <property type="entry name" value="P-loop_NTPase"/>
</dbReference>
<gene>
    <name evidence="6" type="ORF">J8F10_25380</name>
</gene>
<evidence type="ECO:0000256" key="4">
    <source>
        <dbReference type="SAM" id="Phobius"/>
    </source>
</evidence>
<sequence length="602" mass="64140">MSDAPLSQSSPASVYTERLAARRATVTALAARLDALSTARLGAFLVVLVVAGLTLGADLFSPWLTLLPALVFVYFVATFEATRRRKAWAERATRFYAGGLDRLAGKPSGVGQGERFASDAHPYAADLDLFGPGSVFERVTACRTRAGEDTLAAWLLAPAAPAEVKARQEAVADLTTKLDLREAIAVAGAEAPAADYHALAEWGTVPIESPPAWKRWAVELLGWANVLAWAGWFFVGTSALPVLVFGLPSLALALPLVSWARRVLAPLDRATENLSLFEAVLGRLERETFNAARLKELQNAMRAGGYLPSEQIRQLRLLLDGYNARRNAFFIPVAVLRVWNVRFAFKLEAWRARSGPAIAQWLRAVGEAEALSSLAGYAYENPTDIYPTVETGPVRLTATGVGHPLIPAEKCIRNDVTLGGESGPRVLIVSGSNMSGKSTMLRAVGVNAALALAGGVVRATSFALTPLALGATMRVQDSLQEGKSRFFAEVTKVRLLLDIATRESGLPLLFLLDELFAGTNSADRVAGAEGVTRALLDAGAIGFVTTHDLSLTAVTDTIPGAVNVHFSDGFGGGELQFDYTMRPGVVPHGNGLALMRAVGLKV</sequence>
<dbReference type="PANTHER" id="PTHR11361:SF99">
    <property type="entry name" value="DNA MISMATCH REPAIR PROTEIN"/>
    <property type="match status" value="1"/>
</dbReference>
<evidence type="ECO:0000256" key="2">
    <source>
        <dbReference type="ARBA" id="ARBA00022840"/>
    </source>
</evidence>
<keyword evidence="3" id="KW-0238">DNA-binding</keyword>
<proteinExistence type="predicted"/>
<dbReference type="SUPFAM" id="SSF48334">
    <property type="entry name" value="DNA repair protein MutS, domain III"/>
    <property type="match status" value="1"/>
</dbReference>
<dbReference type="EMBL" id="JAGKQQ010000001">
    <property type="protein sequence ID" value="MBP3958595.1"/>
    <property type="molecule type" value="Genomic_DNA"/>
</dbReference>
<dbReference type="Gene3D" id="3.40.50.300">
    <property type="entry name" value="P-loop containing nucleotide triphosphate hydrolases"/>
    <property type="match status" value="1"/>
</dbReference>
<dbReference type="SMART" id="SM00534">
    <property type="entry name" value="MUTSac"/>
    <property type="match status" value="1"/>
</dbReference>